<feature type="transmembrane region" description="Helical" evidence="7">
    <location>
        <begin position="131"/>
        <end position="156"/>
    </location>
</feature>
<feature type="transmembrane region" description="Helical" evidence="7">
    <location>
        <begin position="12"/>
        <end position="30"/>
    </location>
</feature>
<dbReference type="InterPro" id="IPR005524">
    <property type="entry name" value="DUF318"/>
</dbReference>
<feature type="transmembrane region" description="Helical" evidence="7">
    <location>
        <begin position="163"/>
        <end position="182"/>
    </location>
</feature>
<feature type="transmembrane region" description="Helical" evidence="7">
    <location>
        <begin position="50"/>
        <end position="76"/>
    </location>
</feature>
<comment type="caution">
    <text evidence="8">The sequence shown here is derived from an EMBL/GenBank/DDBJ whole genome shotgun (WGS) entry which is preliminary data.</text>
</comment>
<dbReference type="PANTHER" id="PTHR42775:SF2">
    <property type="entry name" value="PERMEASE"/>
    <property type="match status" value="1"/>
</dbReference>
<organism evidence="8 9">
    <name type="scientific">Anaeroselena agilis</name>
    <dbReference type="NCBI Taxonomy" id="3063788"/>
    <lineage>
        <taxon>Bacteria</taxon>
        <taxon>Bacillati</taxon>
        <taxon>Bacillota</taxon>
        <taxon>Negativicutes</taxon>
        <taxon>Acetonemataceae</taxon>
        <taxon>Anaeroselena</taxon>
    </lineage>
</organism>
<feature type="transmembrane region" description="Helical" evidence="7">
    <location>
        <begin position="97"/>
        <end position="125"/>
    </location>
</feature>
<keyword evidence="6 7" id="KW-0472">Membrane</keyword>
<evidence type="ECO:0000256" key="7">
    <source>
        <dbReference type="SAM" id="Phobius"/>
    </source>
</evidence>
<dbReference type="Pfam" id="PF03773">
    <property type="entry name" value="ArsP_1"/>
    <property type="match status" value="1"/>
</dbReference>
<protein>
    <submittedName>
        <fullName evidence="8">Permease</fullName>
    </submittedName>
</protein>
<feature type="transmembrane region" description="Helical" evidence="7">
    <location>
        <begin position="266"/>
        <end position="287"/>
    </location>
</feature>
<feature type="transmembrane region" description="Helical" evidence="7">
    <location>
        <begin position="293"/>
        <end position="315"/>
    </location>
</feature>
<dbReference type="InterPro" id="IPR053166">
    <property type="entry name" value="UPF0718_permease"/>
</dbReference>
<sequence length="352" mass="37991">MLSKENTLLNPKSLRILVYGLVWYFLYIQLDPFANWFTYELLGFANDSHLGGAIAFFIADAPKVLILLVVITFIVGVARTFLSPERIRALLSGRGELAGNILAALVGIPTPFCSCSAIPLFLGFLQSGIPIGVSMAFLISCPVVNEVALALLFGLYGWKVAGLYALLGTAKAVIGGMVIARLRPERFLEPWVAELLANNTGPALDEGDGKYLPLTWEDRIADGNKAVRDILAGVWHYLVGGIALGAVIYGYMPVDFVSEYMGKEAWWNVPVAVLLGVPLYASAVGVIPIIQAFIIKGAALGTTLAFMMSVIGISIPELVMLRKVIKLQLIWIFVGIVALGCVVIGYVFNALI</sequence>
<evidence type="ECO:0000256" key="4">
    <source>
        <dbReference type="ARBA" id="ARBA00022692"/>
    </source>
</evidence>
<dbReference type="EMBL" id="JAUOZS010000001">
    <property type="protein sequence ID" value="MDT8900304.1"/>
    <property type="molecule type" value="Genomic_DNA"/>
</dbReference>
<proteinExistence type="inferred from homology"/>
<feature type="transmembrane region" description="Helical" evidence="7">
    <location>
        <begin position="327"/>
        <end position="348"/>
    </location>
</feature>
<evidence type="ECO:0000256" key="6">
    <source>
        <dbReference type="ARBA" id="ARBA00023136"/>
    </source>
</evidence>
<keyword evidence="3" id="KW-1003">Cell membrane</keyword>
<feature type="transmembrane region" description="Helical" evidence="7">
    <location>
        <begin position="234"/>
        <end position="254"/>
    </location>
</feature>
<dbReference type="Proteomes" id="UP001254848">
    <property type="component" value="Unassembled WGS sequence"/>
</dbReference>
<dbReference type="RefSeq" id="WP_413778855.1">
    <property type="nucleotide sequence ID" value="NZ_JAUOZS010000001.1"/>
</dbReference>
<keyword evidence="9" id="KW-1185">Reference proteome</keyword>
<evidence type="ECO:0000256" key="5">
    <source>
        <dbReference type="ARBA" id="ARBA00022989"/>
    </source>
</evidence>
<evidence type="ECO:0000313" key="9">
    <source>
        <dbReference type="Proteomes" id="UP001254848"/>
    </source>
</evidence>
<dbReference type="PANTHER" id="PTHR42775">
    <property type="entry name" value="PERMEASE RV2963-RELATED"/>
    <property type="match status" value="1"/>
</dbReference>
<comment type="subcellular location">
    <subcellularLocation>
        <location evidence="1">Cell membrane</location>
        <topology evidence="1">Multi-pass membrane protein</topology>
    </subcellularLocation>
</comment>
<keyword evidence="5 7" id="KW-1133">Transmembrane helix</keyword>
<comment type="similarity">
    <text evidence="2">Belongs to the UPF0718 family.</text>
</comment>
<evidence type="ECO:0000313" key="8">
    <source>
        <dbReference type="EMBL" id="MDT8900304.1"/>
    </source>
</evidence>
<accession>A0ABU3NU04</accession>
<evidence type="ECO:0000256" key="2">
    <source>
        <dbReference type="ARBA" id="ARBA00006386"/>
    </source>
</evidence>
<reference evidence="8 9" key="1">
    <citation type="submission" date="2023-07" db="EMBL/GenBank/DDBJ databases">
        <title>The novel representative of Negativicutes class, Anaeroselena agilis gen. nov. sp. nov.</title>
        <authorList>
            <person name="Prokofeva M.I."/>
            <person name="Elcheninov A.G."/>
            <person name="Klyukina A."/>
            <person name="Kublanov I.V."/>
            <person name="Frolov E.N."/>
            <person name="Podosokorskaya O.A."/>
        </authorList>
    </citation>
    <scope>NUCLEOTIDE SEQUENCE [LARGE SCALE GENOMIC DNA]</scope>
    <source>
        <strain evidence="8 9">4137-cl</strain>
    </source>
</reference>
<name>A0ABU3NU04_9FIRM</name>
<keyword evidence="4 7" id="KW-0812">Transmembrane</keyword>
<gene>
    <name evidence="8" type="ORF">Q4T40_03500</name>
</gene>
<evidence type="ECO:0000256" key="1">
    <source>
        <dbReference type="ARBA" id="ARBA00004651"/>
    </source>
</evidence>
<evidence type="ECO:0000256" key="3">
    <source>
        <dbReference type="ARBA" id="ARBA00022475"/>
    </source>
</evidence>